<dbReference type="Proteomes" id="UP000029409">
    <property type="component" value="Chromosome"/>
</dbReference>
<proteinExistence type="predicted"/>
<dbReference type="InterPro" id="IPR025827">
    <property type="entry name" value="Zn_ribbon_recom_dom"/>
</dbReference>
<evidence type="ECO:0000313" key="2">
    <source>
        <dbReference type="EMBL" id="AIQ11687.1"/>
    </source>
</evidence>
<sequence length="144" mass="16802">MYGSGQGLRSIAGEKVVRRYYFCSNFRNKGSRVCNSNSVRADFAERYVIERIAAVVQTPKLLDDIVVSLNKSRSKSVAPLQKELAAIERELKTLDMQKQRYFALYESDTIGRRNPLHHRDLGASSLLLKRKYRQKRIRCRHRHF</sequence>
<dbReference type="STRING" id="44251.PDUR_06810"/>
<organism evidence="2 3">
    <name type="scientific">Paenibacillus durus</name>
    <name type="common">Paenibacillus azotofixans</name>
    <dbReference type="NCBI Taxonomy" id="44251"/>
    <lineage>
        <taxon>Bacteria</taxon>
        <taxon>Bacillati</taxon>
        <taxon>Bacillota</taxon>
        <taxon>Bacilli</taxon>
        <taxon>Bacillales</taxon>
        <taxon>Paenibacillaceae</taxon>
        <taxon>Paenibacillus</taxon>
    </lineage>
</organism>
<dbReference type="KEGG" id="pdu:PDUR_06810"/>
<protein>
    <recommendedName>
        <fullName evidence="1">Recombinase zinc beta ribbon domain-containing protein</fullName>
    </recommendedName>
</protein>
<keyword evidence="3" id="KW-1185">Reference proteome</keyword>
<reference evidence="2 3" key="1">
    <citation type="submission" date="2014-08" db="EMBL/GenBank/DDBJ databases">
        <title>Comparative genomics of the Paenibacillus odorifer group.</title>
        <authorList>
            <person name="den Bakker H.C."/>
            <person name="Tsai Y.-C."/>
            <person name="Martin N."/>
            <person name="Korlach J."/>
            <person name="Wiedmann M."/>
        </authorList>
    </citation>
    <scope>NUCLEOTIDE SEQUENCE [LARGE SCALE GENOMIC DNA]</scope>
    <source>
        <strain evidence="2 3">DSM 1735</strain>
    </source>
</reference>
<name>A0A089HKP3_PAEDU</name>
<evidence type="ECO:0000259" key="1">
    <source>
        <dbReference type="Pfam" id="PF13408"/>
    </source>
</evidence>
<dbReference type="EMBL" id="CP009288">
    <property type="protein sequence ID" value="AIQ11687.1"/>
    <property type="molecule type" value="Genomic_DNA"/>
</dbReference>
<evidence type="ECO:0000313" key="3">
    <source>
        <dbReference type="Proteomes" id="UP000029409"/>
    </source>
</evidence>
<gene>
    <name evidence="2" type="ORF">PDUR_06810</name>
</gene>
<dbReference type="RefSeq" id="WP_042205572.1">
    <property type="nucleotide sequence ID" value="NZ_CP009288.1"/>
</dbReference>
<dbReference type="Pfam" id="PF13408">
    <property type="entry name" value="Zn_ribbon_recom"/>
    <property type="match status" value="1"/>
</dbReference>
<dbReference type="eggNOG" id="COG1961">
    <property type="taxonomic scope" value="Bacteria"/>
</dbReference>
<feature type="domain" description="Recombinase zinc beta ribbon" evidence="1">
    <location>
        <begin position="13"/>
        <end position="52"/>
    </location>
</feature>
<dbReference type="AlphaFoldDB" id="A0A089HKP3"/>
<dbReference type="OrthoDB" id="9811097at2"/>
<accession>A0A089HKP3</accession>